<keyword evidence="1" id="KW-0547">Nucleotide-binding</keyword>
<feature type="region of interest" description="Disordered" evidence="2">
    <location>
        <begin position="1088"/>
        <end position="1112"/>
    </location>
</feature>
<feature type="compositionally biased region" description="Low complexity" evidence="2">
    <location>
        <begin position="704"/>
        <end position="719"/>
    </location>
</feature>
<evidence type="ECO:0000256" key="2">
    <source>
        <dbReference type="SAM" id="MobiDB-lite"/>
    </source>
</evidence>
<dbReference type="AlphaFoldDB" id="A0A0N0P4H1"/>
<dbReference type="GO" id="GO:0008017">
    <property type="term" value="F:microtubule binding"/>
    <property type="evidence" value="ECO:0007669"/>
    <property type="project" value="InterPro"/>
</dbReference>
<dbReference type="OrthoDB" id="267071at2759"/>
<protein>
    <recommendedName>
        <fullName evidence="3">Kinesin motor domain-containing protein</fullName>
    </recommendedName>
</protein>
<comment type="similarity">
    <text evidence="1">Belongs to the TRAFAC class myosin-kinesin ATPase superfamily. Kinesin family.</text>
</comment>
<dbReference type="InterPro" id="IPR036961">
    <property type="entry name" value="Kinesin_motor_dom_sf"/>
</dbReference>
<dbReference type="VEuPathDB" id="TriTrypDB:Lsey_0197_0090"/>
<keyword evidence="5" id="KW-1185">Reference proteome</keyword>
<keyword evidence="1" id="KW-0067">ATP-binding</keyword>
<feature type="region of interest" description="Disordered" evidence="2">
    <location>
        <begin position="1117"/>
        <end position="1136"/>
    </location>
</feature>
<accession>A0A0N0P4H1</accession>
<feature type="compositionally biased region" description="Polar residues" evidence="2">
    <location>
        <begin position="732"/>
        <end position="741"/>
    </location>
</feature>
<dbReference type="GO" id="GO:0016887">
    <property type="term" value="F:ATP hydrolysis activity"/>
    <property type="evidence" value="ECO:0007669"/>
    <property type="project" value="TreeGrafter"/>
</dbReference>
<dbReference type="InterPro" id="IPR001752">
    <property type="entry name" value="Kinesin_motor_dom"/>
</dbReference>
<feature type="compositionally biased region" description="Low complexity" evidence="2">
    <location>
        <begin position="47"/>
        <end position="60"/>
    </location>
</feature>
<feature type="compositionally biased region" description="Low complexity" evidence="2">
    <location>
        <begin position="256"/>
        <end position="281"/>
    </location>
</feature>
<dbReference type="GO" id="GO:0005524">
    <property type="term" value="F:ATP binding"/>
    <property type="evidence" value="ECO:0007669"/>
    <property type="project" value="UniProtKB-UniRule"/>
</dbReference>
<feature type="region of interest" description="Disordered" evidence="2">
    <location>
        <begin position="245"/>
        <end position="284"/>
    </location>
</feature>
<keyword evidence="1" id="KW-0505">Motor protein</keyword>
<dbReference type="PANTHER" id="PTHR24115">
    <property type="entry name" value="KINESIN-RELATED"/>
    <property type="match status" value="1"/>
</dbReference>
<dbReference type="OMA" id="EMNTCFE"/>
<dbReference type="GO" id="GO:0005871">
    <property type="term" value="C:kinesin complex"/>
    <property type="evidence" value="ECO:0007669"/>
    <property type="project" value="TreeGrafter"/>
</dbReference>
<dbReference type="SUPFAM" id="SSF52540">
    <property type="entry name" value="P-loop containing nucleoside triphosphate hydrolases"/>
    <property type="match status" value="1"/>
</dbReference>
<reference evidence="4 5" key="1">
    <citation type="journal article" date="2015" name="PLoS Pathog.">
        <title>Leptomonas seymouri: Adaptations to the Dixenous Life Cycle Analyzed by Genome Sequencing, Transcriptome Profiling and Co-infection with Leishmania donovani.</title>
        <authorList>
            <person name="Kraeva N."/>
            <person name="Butenko A."/>
            <person name="Hlavacova J."/>
            <person name="Kostygov A."/>
            <person name="Myskova J."/>
            <person name="Grybchuk D."/>
            <person name="Lestinova T."/>
            <person name="Votypka J."/>
            <person name="Volf P."/>
            <person name="Opperdoes F."/>
            <person name="Flegontov P."/>
            <person name="Lukes J."/>
            <person name="Yurchenko V."/>
        </authorList>
    </citation>
    <scope>NUCLEOTIDE SEQUENCE [LARGE SCALE GENOMIC DNA]</scope>
    <source>
        <strain evidence="4 5">ATCC 30220</strain>
    </source>
</reference>
<feature type="region of interest" description="Disordered" evidence="2">
    <location>
        <begin position="920"/>
        <end position="983"/>
    </location>
</feature>
<dbReference type="SMART" id="SM00129">
    <property type="entry name" value="KISc"/>
    <property type="match status" value="1"/>
</dbReference>
<feature type="binding site" evidence="1">
    <location>
        <begin position="146"/>
        <end position="153"/>
    </location>
    <ligand>
        <name>ATP</name>
        <dbReference type="ChEBI" id="CHEBI:30616"/>
    </ligand>
</feature>
<dbReference type="Gene3D" id="3.40.850.10">
    <property type="entry name" value="Kinesin motor domain"/>
    <property type="match status" value="1"/>
</dbReference>
<evidence type="ECO:0000259" key="3">
    <source>
        <dbReference type="PROSITE" id="PS50067"/>
    </source>
</evidence>
<dbReference type="GO" id="GO:0007018">
    <property type="term" value="P:microtubule-based movement"/>
    <property type="evidence" value="ECO:0007669"/>
    <property type="project" value="InterPro"/>
</dbReference>
<name>A0A0N0P4H1_LEPSE</name>
<dbReference type="Pfam" id="PF00225">
    <property type="entry name" value="Kinesin"/>
    <property type="match status" value="1"/>
</dbReference>
<comment type="caution">
    <text evidence="4">The sequence shown here is derived from an EMBL/GenBank/DDBJ whole genome shotgun (WGS) entry which is preliminary data.</text>
</comment>
<evidence type="ECO:0000313" key="5">
    <source>
        <dbReference type="Proteomes" id="UP000038009"/>
    </source>
</evidence>
<proteinExistence type="inferred from homology"/>
<evidence type="ECO:0000256" key="1">
    <source>
        <dbReference type="PROSITE-ProRule" id="PRU00283"/>
    </source>
</evidence>
<evidence type="ECO:0000313" key="4">
    <source>
        <dbReference type="EMBL" id="KPI85289.1"/>
    </source>
</evidence>
<dbReference type="EMBL" id="LJSK01000197">
    <property type="protein sequence ID" value="KPI85289.1"/>
    <property type="molecule type" value="Genomic_DNA"/>
</dbReference>
<feature type="compositionally biased region" description="Low complexity" evidence="2">
    <location>
        <begin position="953"/>
        <end position="963"/>
    </location>
</feature>
<dbReference type="PROSITE" id="PS50067">
    <property type="entry name" value="KINESIN_MOTOR_2"/>
    <property type="match status" value="1"/>
</dbReference>
<feature type="region of interest" description="Disordered" evidence="2">
    <location>
        <begin position="42"/>
        <end position="97"/>
    </location>
</feature>
<dbReference type="Proteomes" id="UP000038009">
    <property type="component" value="Unassembled WGS sequence"/>
</dbReference>
<sequence length="1148" mass="120768">MPSRGIRSLAEHISVYARVRPCAAADGASCFSVDTTHNTIHCSTDEFSSPPSRPFSTSRASLRRRQAPSSPSNPKAEALAARSVAPHKPHPPPSWFRSQQTQCFTLDRVVKDLHSADTAAFLGATAQTCAEDYLLEGRDVTVLCSGDEGSGKTSTAFGDAEEPGLCARLFLALFAAMETSSSLIPASAAAVPRLSYGAPEQRPPTQAPAAVAVSPPMQHEVTLSCILLQGERVVDLLAEAKATDTDTSNLVDQAHPSFSSSCPLSSTQPPARSSAGASAAPKPTVTMNVRGDAVVRGVSQRACSSAREAISFVQRCRRAQASLATSFGHVIVMVDVTAKEMEMTEEGSEVAEVRQARLHLLDLASVHTASTSPAANSNGGTAFSKAESQGLGSRAEEVAVRPSLIALRAVIVGFVDAAARERRFNPASREGFQTGFNTPYVSAAQSTPAPTTASVHLPPASSSHYRQCKLAMLLKGYLGGACHTIVIAHVRSEPEYLSESLATLQLAKQFMCVPEESKVHRALNSAVQVRQLQRQLASLQSDVRLQMELSTQNSLLTREAAAKEEEKADATTAASVCCSTSPGTRKAAGLANTLRRKDSKRNALLGDAGNLSEVGTLSQPSKLSAFSLPTDPTSAPLQASVADFIAGRLPTLPVTTVEEMNTCFELLRRQVADHALRLNAAMADLREAQASAVAAAEATRRLNSRCSRSSSSARCSTSLGQERPRASLIRSGGNSSQTDSTPEGRRTSLQKWGAEFRAPWASPSSPPANASVNADAASAAAGGRPYQTSLLEEPSFTRLTAESGVGCGTAPAPISSIPFQATTTSTATRSILPADRQTLAPPTFPNKYKVSWMFGGPEGETSTVARRESTTTDSMSVCSAAEQSETQLWNASMTDTPFNLPSTFPLGPREQEASVVCTASQSQVERTRHENAPRRNTTLSTPLSKPPTHRQSPAPATAPVTAANSLSPPLHDPAATFPSESLSQTRSVESVAFDSYVTGTAEGRRLVGLVRQEEATVVALQQRLATAGTTKVAAAATAAYGAAVAQLARHRQALLYRFEAWHGLRATRGGACTSEALVCDSIPNGKAVGGGRGGSSRLHPFSAGGGSTLRIPRLRQRPSSAPAMPTPQKASLMSLPNSATVGTSLYPA</sequence>
<feature type="domain" description="Kinesin motor" evidence="3">
    <location>
        <begin position="12"/>
        <end position="513"/>
    </location>
</feature>
<organism evidence="4 5">
    <name type="scientific">Leptomonas seymouri</name>
    <dbReference type="NCBI Taxonomy" id="5684"/>
    <lineage>
        <taxon>Eukaryota</taxon>
        <taxon>Discoba</taxon>
        <taxon>Euglenozoa</taxon>
        <taxon>Kinetoplastea</taxon>
        <taxon>Metakinetoplastina</taxon>
        <taxon>Trypanosomatida</taxon>
        <taxon>Trypanosomatidae</taxon>
        <taxon>Leishmaniinae</taxon>
        <taxon>Leptomonas</taxon>
    </lineage>
</organism>
<dbReference type="GO" id="GO:0005874">
    <property type="term" value="C:microtubule"/>
    <property type="evidence" value="ECO:0007669"/>
    <property type="project" value="TreeGrafter"/>
</dbReference>
<gene>
    <name evidence="4" type="ORF">ABL78_5656</name>
</gene>
<dbReference type="PRINTS" id="PR00380">
    <property type="entry name" value="KINESINHEAVY"/>
</dbReference>
<dbReference type="InterPro" id="IPR027417">
    <property type="entry name" value="P-loop_NTPase"/>
</dbReference>
<dbReference type="GO" id="GO:0003777">
    <property type="term" value="F:microtubule motor activity"/>
    <property type="evidence" value="ECO:0007669"/>
    <property type="project" value="InterPro"/>
</dbReference>
<dbReference type="PANTHER" id="PTHR24115:SF1016">
    <property type="entry name" value="KINESIN FAMILY MEMBER 19A"/>
    <property type="match status" value="1"/>
</dbReference>
<dbReference type="InterPro" id="IPR027640">
    <property type="entry name" value="Kinesin-like_fam"/>
</dbReference>
<feature type="region of interest" description="Disordered" evidence="2">
    <location>
        <begin position="700"/>
        <end position="747"/>
    </location>
</feature>